<keyword evidence="2" id="KW-1185">Reference proteome</keyword>
<reference evidence="1" key="1">
    <citation type="submission" date="2021-06" db="EMBL/GenBank/DDBJ databases">
        <authorList>
            <person name="Kallberg Y."/>
            <person name="Tangrot J."/>
            <person name="Rosling A."/>
        </authorList>
    </citation>
    <scope>NUCLEOTIDE SEQUENCE</scope>
    <source>
        <strain evidence="1">MA453B</strain>
    </source>
</reference>
<gene>
    <name evidence="1" type="ORF">DERYTH_LOCUS12041</name>
</gene>
<organism evidence="1 2">
    <name type="scientific">Dentiscutata erythropus</name>
    <dbReference type="NCBI Taxonomy" id="1348616"/>
    <lineage>
        <taxon>Eukaryota</taxon>
        <taxon>Fungi</taxon>
        <taxon>Fungi incertae sedis</taxon>
        <taxon>Mucoromycota</taxon>
        <taxon>Glomeromycotina</taxon>
        <taxon>Glomeromycetes</taxon>
        <taxon>Diversisporales</taxon>
        <taxon>Gigasporaceae</taxon>
        <taxon>Dentiscutata</taxon>
    </lineage>
</organism>
<dbReference type="OrthoDB" id="2304771at2759"/>
<dbReference type="EMBL" id="CAJVPY010007739">
    <property type="protein sequence ID" value="CAG8684935.1"/>
    <property type="molecule type" value="Genomic_DNA"/>
</dbReference>
<evidence type="ECO:0000313" key="2">
    <source>
        <dbReference type="Proteomes" id="UP000789405"/>
    </source>
</evidence>
<name>A0A9N9EM43_9GLOM</name>
<feature type="non-terminal residue" evidence="1">
    <location>
        <position position="1"/>
    </location>
</feature>
<proteinExistence type="predicted"/>
<dbReference type="Proteomes" id="UP000789405">
    <property type="component" value="Unassembled WGS sequence"/>
</dbReference>
<protein>
    <submittedName>
        <fullName evidence="1">5878_t:CDS:1</fullName>
    </submittedName>
</protein>
<sequence length="114" mass="13267">KKHSKIGERNIKCDNIFLFEYHLNEPKYRIVRDFYKYLAQDKSKLYYKDVIFSSLSPDKIPDPKKFNAKRKIPLDICENATHIVLFNGGGSIQKLADIISSYTDVDPRKASKII</sequence>
<dbReference type="AlphaFoldDB" id="A0A9N9EM43"/>
<comment type="caution">
    <text evidence="1">The sequence shown here is derived from an EMBL/GenBank/DDBJ whole genome shotgun (WGS) entry which is preliminary data.</text>
</comment>
<evidence type="ECO:0000313" key="1">
    <source>
        <dbReference type="EMBL" id="CAG8684935.1"/>
    </source>
</evidence>
<accession>A0A9N9EM43</accession>